<feature type="compositionally biased region" description="Acidic residues" evidence="2">
    <location>
        <begin position="669"/>
        <end position="681"/>
    </location>
</feature>
<dbReference type="EMBL" id="OZ020114">
    <property type="protein sequence ID" value="CAK9267009.1"/>
    <property type="molecule type" value="Genomic_DNA"/>
</dbReference>
<evidence type="ECO:0000256" key="2">
    <source>
        <dbReference type="SAM" id="MobiDB-lite"/>
    </source>
</evidence>
<sequence length="1157" mass="130055">MLATPLLVLSEEERVVDPQLGYPLGYAKLCSQQAAAAAAHGHGQQQQEEGGDSVVTVFTTPYSRGPPQRFLPYSPVTQNSSVSLKDWDNLFPVVSEADSRHHAPPKSTTTTTREYVHELWQQLDHLGNAGFDPDKFRVDFYGNVLYWNADPSSPLAWEVDHWFPHARGGRTVVGNLRIMQWQAYQKKKHRLEFLVPWWDLQHGVSINQFLSAFVSKNEEFRRRSFALFFAGGEDENVVREHLQGDFGRPSWPPHFRERKVQCGLAAAAIDSFLAQQADDRTTQQPNSSQSGEGEEALKKQVANRFDSGSCKEIKEQELAAVAHQSSAQLKDKLHSMKGDRQPGKENLVNPQLEANRRMDHLDRQSVITTALQKELRVKIMREEEKREKEEELVELEETVLTLKQQNEKAKRALSKLENVVSQHRRHVEKQRKLAETQFSYRICLERMIRDTMHQSISYKEQARLNQAACNALMAQLECQKSACETAERDLLQRYTEREKLGAKLNPDVAQMVKNHHPVMRGRDIVDLSSCVSPLATDEENNVVEAIVPADGVSETDSEDKKADHDQVYCLQLEVNHPSAGFSQQNKQRLLHKCPVVHPNTEELLLPECGVKEVVAASQLAAVRQDIRPLVKEKTESPDAPPLPQKDTLSDSCAEELEKESNDDNQLTDTSEEEGESDFADDEMSCELCENHETCTYTDAEIVEVETEMIQQMAAKQEVSPRGKNDKEIDLDENLVACGHDNGAAAAAATSGGPVFHCLEEHLTNLVPTHVAREVGSQETATTCSPHCDLKHVDELPREIRYEVLETGVAEDERDDDDNTDPHYKQEEQLDELLHEVLTTHVERIRRNEASAHYSSPNIDDEKICELGKSNLDKWLQALLHEAESAGSSPTHGSPLHIALSSPAQSPHSMAAMHMSTELESKCDQDLLKRVGDDSLEMRKGFWGGLLRKKSVKHPSEQSLPNQLEGESDNMFPLPPVQRHPEEDPHTAINSLAKVTSDGFYLDELRTSSKANGRLWLPGSTTSIPESVENWPDGSRLDKQGAADYCDNKSRLKLAKNFYDTTTVQLSKEEKEIAAYMLDNHIYIGSLPRSLSNVDEVTETESLSSNNPDFQMLEEKDLSKSGLRASIKAATLVWRKAVKKLESKLQDELVGPPAPQMD</sequence>
<feature type="region of interest" description="Disordered" evidence="2">
    <location>
        <begin position="884"/>
        <end position="914"/>
    </location>
</feature>
<feature type="compositionally biased region" description="Basic and acidic residues" evidence="2">
    <location>
        <begin position="329"/>
        <end position="343"/>
    </location>
</feature>
<dbReference type="PANTHER" id="PTHR33427:SF2">
    <property type="entry name" value="TRICHOHYALIN"/>
    <property type="match status" value="1"/>
</dbReference>
<feature type="region of interest" description="Disordered" evidence="2">
    <location>
        <begin position="276"/>
        <end position="298"/>
    </location>
</feature>
<feature type="coiled-coil region" evidence="1">
    <location>
        <begin position="372"/>
        <end position="426"/>
    </location>
</feature>
<evidence type="ECO:0000313" key="3">
    <source>
        <dbReference type="EMBL" id="CAK9267009.1"/>
    </source>
</evidence>
<keyword evidence="4" id="KW-1185">Reference proteome</keyword>
<proteinExistence type="predicted"/>
<gene>
    <name evidence="3" type="ORF">CSSPJE1EN1_LOCUS12487</name>
</gene>
<reference evidence="3" key="1">
    <citation type="submission" date="2024-02" db="EMBL/GenBank/DDBJ databases">
        <authorList>
            <consortium name="ELIXIR-Norway"/>
            <consortium name="Elixir Norway"/>
        </authorList>
    </citation>
    <scope>NUCLEOTIDE SEQUENCE</scope>
</reference>
<evidence type="ECO:0000256" key="1">
    <source>
        <dbReference type="SAM" id="Coils"/>
    </source>
</evidence>
<dbReference type="PANTHER" id="PTHR33427">
    <property type="entry name" value="HNH ENDONUCLEASE"/>
    <property type="match status" value="1"/>
</dbReference>
<accession>A0ABP0WJM6</accession>
<feature type="region of interest" description="Disordered" evidence="2">
    <location>
        <begin position="322"/>
        <end position="349"/>
    </location>
</feature>
<name>A0ABP0WJM6_9BRYO</name>
<feature type="compositionally biased region" description="Acidic residues" evidence="2">
    <location>
        <begin position="652"/>
        <end position="662"/>
    </location>
</feature>
<protein>
    <submittedName>
        <fullName evidence="3">Uncharacterized protein</fullName>
    </submittedName>
</protein>
<feature type="region of interest" description="Disordered" evidence="2">
    <location>
        <begin position="630"/>
        <end position="681"/>
    </location>
</feature>
<organism evidence="3 4">
    <name type="scientific">Sphagnum jensenii</name>
    <dbReference type="NCBI Taxonomy" id="128206"/>
    <lineage>
        <taxon>Eukaryota</taxon>
        <taxon>Viridiplantae</taxon>
        <taxon>Streptophyta</taxon>
        <taxon>Embryophyta</taxon>
        <taxon>Bryophyta</taxon>
        <taxon>Sphagnophytina</taxon>
        <taxon>Sphagnopsida</taxon>
        <taxon>Sphagnales</taxon>
        <taxon>Sphagnaceae</taxon>
        <taxon>Sphagnum</taxon>
    </lineage>
</organism>
<keyword evidence="1" id="KW-0175">Coiled coil</keyword>
<dbReference type="Proteomes" id="UP001497444">
    <property type="component" value="Chromosome 19"/>
</dbReference>
<evidence type="ECO:0000313" key="4">
    <source>
        <dbReference type="Proteomes" id="UP001497444"/>
    </source>
</evidence>
<feature type="compositionally biased region" description="Polar residues" evidence="2">
    <location>
        <begin position="282"/>
        <end position="291"/>
    </location>
</feature>